<keyword evidence="2" id="KW-1185">Reference proteome</keyword>
<name>A0ABN8KCJ2_9HYPH</name>
<protein>
    <recommendedName>
        <fullName evidence="3">GIY-YIG domain-containing protein</fullName>
    </recommendedName>
</protein>
<organism evidence="1 2">
    <name type="scientific">Mesorhizobium escarrei</name>
    <dbReference type="NCBI Taxonomy" id="666018"/>
    <lineage>
        <taxon>Bacteria</taxon>
        <taxon>Pseudomonadati</taxon>
        <taxon>Pseudomonadota</taxon>
        <taxon>Alphaproteobacteria</taxon>
        <taxon>Hyphomicrobiales</taxon>
        <taxon>Phyllobacteriaceae</taxon>
        <taxon>Mesorhizobium</taxon>
    </lineage>
</organism>
<accession>A0ABN8KCJ2</accession>
<sequence>MPLPKPKNAAAQNGACIRNGARYPSPMTGYACMTASQKRGTIYIGVSNNLGRRMPEHRSG</sequence>
<dbReference type="SUPFAM" id="SSF82771">
    <property type="entry name" value="GIY-YIG endonuclease"/>
    <property type="match status" value="1"/>
</dbReference>
<evidence type="ECO:0000313" key="1">
    <source>
        <dbReference type="EMBL" id="CAH2407306.1"/>
    </source>
</evidence>
<proteinExistence type="predicted"/>
<dbReference type="EMBL" id="CAKXZT010000153">
    <property type="protein sequence ID" value="CAH2407306.1"/>
    <property type="molecule type" value="Genomic_DNA"/>
</dbReference>
<dbReference type="InterPro" id="IPR035901">
    <property type="entry name" value="GIY-YIG_endonuc_sf"/>
</dbReference>
<dbReference type="Proteomes" id="UP001153050">
    <property type="component" value="Unassembled WGS sequence"/>
</dbReference>
<evidence type="ECO:0008006" key="3">
    <source>
        <dbReference type="Google" id="ProtNLM"/>
    </source>
</evidence>
<evidence type="ECO:0000313" key="2">
    <source>
        <dbReference type="Proteomes" id="UP001153050"/>
    </source>
</evidence>
<reference evidence="1 2" key="1">
    <citation type="submission" date="2022-03" db="EMBL/GenBank/DDBJ databases">
        <authorList>
            <person name="Brunel B."/>
        </authorList>
    </citation>
    <scope>NUCLEOTIDE SEQUENCE [LARGE SCALE GENOMIC DNA]</scope>
    <source>
        <strain evidence="1">STM5069sample</strain>
    </source>
</reference>
<gene>
    <name evidence="1" type="ORF">MES5069_560002</name>
</gene>
<comment type="caution">
    <text evidence="1">The sequence shown here is derived from an EMBL/GenBank/DDBJ whole genome shotgun (WGS) entry which is preliminary data.</text>
</comment>